<evidence type="ECO:0000313" key="2">
    <source>
        <dbReference type="Proteomes" id="UP000267166"/>
    </source>
</evidence>
<dbReference type="Proteomes" id="UP000267166">
    <property type="component" value="Unassembled WGS sequence"/>
</dbReference>
<dbReference type="AlphaFoldDB" id="A0A498CW33"/>
<name>A0A498CW33_9GAMM</name>
<evidence type="ECO:0000313" key="1">
    <source>
        <dbReference type="EMBL" id="RLL31769.1"/>
    </source>
</evidence>
<dbReference type="RefSeq" id="WP_121594829.1">
    <property type="nucleotide sequence ID" value="NZ_RCHD01000042.1"/>
</dbReference>
<protein>
    <submittedName>
        <fullName evidence="1">Uncharacterized protein</fullName>
    </submittedName>
</protein>
<organism evidence="1 2">
    <name type="scientific">Acinetobacter cumulans</name>
    <dbReference type="NCBI Taxonomy" id="2136182"/>
    <lineage>
        <taxon>Bacteria</taxon>
        <taxon>Pseudomonadati</taxon>
        <taxon>Pseudomonadota</taxon>
        <taxon>Gammaproteobacteria</taxon>
        <taxon>Moraxellales</taxon>
        <taxon>Moraxellaceae</taxon>
        <taxon>Acinetobacter</taxon>
    </lineage>
</organism>
<comment type="caution">
    <text evidence="1">The sequence shown here is derived from an EMBL/GenBank/DDBJ whole genome shotgun (WGS) entry which is preliminary data.</text>
</comment>
<accession>A0A498CW33</accession>
<dbReference type="EMBL" id="RCHD01000042">
    <property type="protein sequence ID" value="RLL31769.1"/>
    <property type="molecule type" value="Genomic_DNA"/>
</dbReference>
<sequence length="420" mass="46394">MATDVEVQFFSHLNGLVLDNKWGDMIRLLDACLVNGVELPGVTSAAIDEQGDLHLTLFAPHKAMLLQVVELTGFEPSSLNQKYRIKGVLSDTQLILKPQVVIDETAVTTKGASKLASLGYDIVFRADKDVKRVYRAKNPTAQHPFIRVDESISDGVNSYNSSYAKYAMVGLLEHMDHIDDYQNPDVLQLPFDPANPSKNWKITGIGGACIRGWSKWYWAHESLSGASSAVVEANSPQNGNRSFILCGDQDAFYLQRPHTLNTSYMYVSGLGLFNSSLKSDVVPNWFLMSFLRERTAGVNEGFREYTGATPLIAGNVPAQFFTTDYNEFKRISEHTVCNPILQNFSTGISNTFAGTAIPALTIPIYDKDLKLRGALKHINFLAKDLRAGSATITPAIAENSMYAYLPCDTGFAVFYMGELE</sequence>
<gene>
    <name evidence="1" type="ORF">D9K80_14615</name>
</gene>
<proteinExistence type="predicted"/>
<reference evidence="1 2" key="1">
    <citation type="submission" date="2018-09" db="EMBL/GenBank/DDBJ databases">
        <title>The draft genome of Acinetobacter sp. strains.</title>
        <authorList>
            <person name="Qin J."/>
            <person name="Feng Y."/>
            <person name="Zong Z."/>
        </authorList>
    </citation>
    <scope>NUCLEOTIDE SEQUENCE [LARGE SCALE GENOMIC DNA]</scope>
    <source>
        <strain evidence="1 2">WCHAc060003</strain>
    </source>
</reference>